<protein>
    <submittedName>
        <fullName evidence="1">Uncharacterized protein</fullName>
    </submittedName>
</protein>
<accession>A0A2P2P610</accession>
<organism evidence="1">
    <name type="scientific">Rhizophora mucronata</name>
    <name type="common">Asiatic mangrove</name>
    <dbReference type="NCBI Taxonomy" id="61149"/>
    <lineage>
        <taxon>Eukaryota</taxon>
        <taxon>Viridiplantae</taxon>
        <taxon>Streptophyta</taxon>
        <taxon>Embryophyta</taxon>
        <taxon>Tracheophyta</taxon>
        <taxon>Spermatophyta</taxon>
        <taxon>Magnoliopsida</taxon>
        <taxon>eudicotyledons</taxon>
        <taxon>Gunneridae</taxon>
        <taxon>Pentapetalae</taxon>
        <taxon>rosids</taxon>
        <taxon>fabids</taxon>
        <taxon>Malpighiales</taxon>
        <taxon>Rhizophoraceae</taxon>
        <taxon>Rhizophora</taxon>
    </lineage>
</organism>
<proteinExistence type="predicted"/>
<sequence>MGQNKNLRSPVLYQKPPSFNPFFEILIYEPLF</sequence>
<name>A0A2P2P610_RHIMU</name>
<dbReference type="EMBL" id="GGEC01069686">
    <property type="protein sequence ID" value="MBX50170.1"/>
    <property type="molecule type" value="Transcribed_RNA"/>
</dbReference>
<reference evidence="1" key="1">
    <citation type="submission" date="2018-02" db="EMBL/GenBank/DDBJ databases">
        <title>Rhizophora mucronata_Transcriptome.</title>
        <authorList>
            <person name="Meera S.P."/>
            <person name="Sreeshan A."/>
            <person name="Augustine A."/>
        </authorList>
    </citation>
    <scope>NUCLEOTIDE SEQUENCE</scope>
    <source>
        <tissue evidence="1">Leaf</tissue>
    </source>
</reference>
<evidence type="ECO:0000313" key="1">
    <source>
        <dbReference type="EMBL" id="MBX50170.1"/>
    </source>
</evidence>
<dbReference type="AlphaFoldDB" id="A0A2P2P610"/>